<dbReference type="RefSeq" id="WP_089969282.1">
    <property type="nucleotide sequence ID" value="NZ_FNJM01000005.1"/>
</dbReference>
<evidence type="ECO:0008006" key="3">
    <source>
        <dbReference type="Google" id="ProtNLM"/>
    </source>
</evidence>
<dbReference type="OrthoDB" id="5393676at2"/>
<dbReference type="Pfam" id="PF12672">
    <property type="entry name" value="DUF3793"/>
    <property type="match status" value="1"/>
</dbReference>
<protein>
    <recommendedName>
        <fullName evidence="3">DUF3793 family protein</fullName>
    </recommendedName>
</protein>
<dbReference type="EMBL" id="FNJM01000005">
    <property type="protein sequence ID" value="SDP43317.1"/>
    <property type="molecule type" value="Genomic_DNA"/>
</dbReference>
<organism evidence="1 2">
    <name type="scientific">Clostridium gasigenes</name>
    <dbReference type="NCBI Taxonomy" id="94869"/>
    <lineage>
        <taxon>Bacteria</taxon>
        <taxon>Bacillati</taxon>
        <taxon>Bacillota</taxon>
        <taxon>Clostridia</taxon>
        <taxon>Eubacteriales</taxon>
        <taxon>Clostridiaceae</taxon>
        <taxon>Clostridium</taxon>
    </lineage>
</organism>
<reference evidence="1 2" key="1">
    <citation type="submission" date="2016-10" db="EMBL/GenBank/DDBJ databases">
        <authorList>
            <person name="de Groot N.N."/>
        </authorList>
    </citation>
    <scope>NUCLEOTIDE SEQUENCE [LARGE SCALE GENOMIC DNA]</scope>
    <source>
        <strain evidence="1 2">DSM 12272</strain>
    </source>
</reference>
<dbReference type="InterPro" id="IPR024523">
    <property type="entry name" value="DUF3793"/>
</dbReference>
<dbReference type="AlphaFoldDB" id="A0A1H0SNK9"/>
<proteinExistence type="predicted"/>
<evidence type="ECO:0000313" key="1">
    <source>
        <dbReference type="EMBL" id="SDP43317.1"/>
    </source>
</evidence>
<dbReference type="STRING" id="94869.SAMN04488529_105145"/>
<dbReference type="Proteomes" id="UP000198597">
    <property type="component" value="Unassembled WGS sequence"/>
</dbReference>
<sequence>MCIDFYKKLNSFEGKDYIENFLVYSLSLVIAGSKPAATVTFKKKGENLYDKWITYGRDFIRKIDLDFIELRDCDDAVIVMIFSEVSLKENLFKESHIEFLAALGYLKNGELWDYLTMLETRYDLYNCPHELGLFLGIPVKDVKDFMECTNKKCLMCGYWKVYNDHKKAQIIFNHYDCIKEHTVQHMLKGNTSIDLAFNLKNFFIP</sequence>
<gene>
    <name evidence="1" type="ORF">SAMN04488529_105145</name>
</gene>
<keyword evidence="2" id="KW-1185">Reference proteome</keyword>
<name>A0A1H0SNK9_9CLOT</name>
<accession>A0A1H0SNK9</accession>
<evidence type="ECO:0000313" key="2">
    <source>
        <dbReference type="Proteomes" id="UP000198597"/>
    </source>
</evidence>